<accession>A0ABQ5RBV5</accession>
<dbReference type="RefSeq" id="WP_281906134.1">
    <property type="nucleotide sequence ID" value="NZ_BSDI01000097.1"/>
</dbReference>
<evidence type="ECO:0000313" key="3">
    <source>
        <dbReference type="Proteomes" id="UP001144280"/>
    </source>
</evidence>
<comment type="caution">
    <text evidence="2">The sequence shown here is derived from an EMBL/GenBank/DDBJ whole genome shotgun (WGS) entry which is preliminary data.</text>
</comment>
<organism evidence="2 3">
    <name type="scientific">Phytohabitans aurantiacus</name>
    <dbReference type="NCBI Taxonomy" id="3016789"/>
    <lineage>
        <taxon>Bacteria</taxon>
        <taxon>Bacillati</taxon>
        <taxon>Actinomycetota</taxon>
        <taxon>Actinomycetes</taxon>
        <taxon>Micromonosporales</taxon>
        <taxon>Micromonosporaceae</taxon>
    </lineage>
</organism>
<dbReference type="InterPro" id="IPR002645">
    <property type="entry name" value="STAS_dom"/>
</dbReference>
<evidence type="ECO:0000259" key="1">
    <source>
        <dbReference type="PROSITE" id="PS50801"/>
    </source>
</evidence>
<reference evidence="2" key="1">
    <citation type="submission" date="2022-12" db="EMBL/GenBank/DDBJ databases">
        <title>New Phytohabitans aurantiacus sp. RD004123 nov., an actinomycete isolated from soil.</title>
        <authorList>
            <person name="Triningsih D.W."/>
            <person name="Harunari E."/>
            <person name="Igarashi Y."/>
        </authorList>
    </citation>
    <scope>NUCLEOTIDE SEQUENCE</scope>
    <source>
        <strain evidence="2">RD004123</strain>
    </source>
</reference>
<dbReference type="Pfam" id="PF13466">
    <property type="entry name" value="STAS_2"/>
    <property type="match status" value="1"/>
</dbReference>
<name>A0ABQ5RBV5_9ACTN</name>
<evidence type="ECO:0000313" key="2">
    <source>
        <dbReference type="EMBL" id="GLI03723.1"/>
    </source>
</evidence>
<dbReference type="Gene3D" id="3.30.750.24">
    <property type="entry name" value="STAS domain"/>
    <property type="match status" value="1"/>
</dbReference>
<dbReference type="InterPro" id="IPR058548">
    <property type="entry name" value="MlaB-like_STAS"/>
</dbReference>
<keyword evidence="3" id="KW-1185">Reference proteome</keyword>
<dbReference type="EMBL" id="BSDI01000097">
    <property type="protein sequence ID" value="GLI03723.1"/>
    <property type="molecule type" value="Genomic_DNA"/>
</dbReference>
<feature type="domain" description="STAS" evidence="1">
    <location>
        <begin position="11"/>
        <end position="110"/>
    </location>
</feature>
<dbReference type="InterPro" id="IPR036513">
    <property type="entry name" value="STAS_dom_sf"/>
</dbReference>
<sequence length="110" mass="11393">MSASWPVSKYLTVGCADADGVVTLTAVGEVDLESARVLRYAIEQGVGLRPAELIVDIAGVSFLDASGAGVLIDGSRRARDRGIPYRVSGATRIARRVLDVLGVHAALAGS</sequence>
<dbReference type="SUPFAM" id="SSF52091">
    <property type="entry name" value="SpoIIaa-like"/>
    <property type="match status" value="1"/>
</dbReference>
<protein>
    <recommendedName>
        <fullName evidence="1">STAS domain-containing protein</fullName>
    </recommendedName>
</protein>
<dbReference type="PROSITE" id="PS50801">
    <property type="entry name" value="STAS"/>
    <property type="match status" value="1"/>
</dbReference>
<proteinExistence type="predicted"/>
<gene>
    <name evidence="2" type="ORF">Pa4123_90030</name>
</gene>
<dbReference type="CDD" id="cd07043">
    <property type="entry name" value="STAS_anti-anti-sigma_factors"/>
    <property type="match status" value="1"/>
</dbReference>
<dbReference type="Proteomes" id="UP001144280">
    <property type="component" value="Unassembled WGS sequence"/>
</dbReference>